<dbReference type="InterPro" id="IPR036291">
    <property type="entry name" value="NAD(P)-bd_dom_sf"/>
</dbReference>
<dbReference type="GO" id="GO:0016020">
    <property type="term" value="C:membrane"/>
    <property type="evidence" value="ECO:0007669"/>
    <property type="project" value="TreeGrafter"/>
</dbReference>
<name>A0AAV5I6Z2_9ROSI</name>
<comment type="similarity">
    <text evidence="1">Belongs to the short-chain dehydrogenases/reductases (SDR) family.</text>
</comment>
<dbReference type="PANTHER" id="PTHR43490">
    <property type="entry name" value="(+)-NEOMENTHOL DEHYDROGENASE"/>
    <property type="match status" value="1"/>
</dbReference>
<evidence type="ECO:0000313" key="5">
    <source>
        <dbReference type="Proteomes" id="UP001054252"/>
    </source>
</evidence>
<gene>
    <name evidence="4" type="ORF">SLEP1_g10074</name>
</gene>
<keyword evidence="5" id="KW-1185">Reference proteome</keyword>
<keyword evidence="2" id="KW-0521">NADP</keyword>
<dbReference type="GO" id="GO:0016491">
    <property type="term" value="F:oxidoreductase activity"/>
    <property type="evidence" value="ECO:0007669"/>
    <property type="project" value="UniProtKB-KW"/>
</dbReference>
<dbReference type="Gene3D" id="3.40.50.720">
    <property type="entry name" value="NAD(P)-binding Rossmann-like Domain"/>
    <property type="match status" value="1"/>
</dbReference>
<evidence type="ECO:0000256" key="2">
    <source>
        <dbReference type="ARBA" id="ARBA00022857"/>
    </source>
</evidence>
<dbReference type="AlphaFoldDB" id="A0AAV5I6Z2"/>
<protein>
    <submittedName>
        <fullName evidence="4">Uncharacterized protein</fullName>
    </submittedName>
</protein>
<evidence type="ECO:0000313" key="4">
    <source>
        <dbReference type="EMBL" id="GKU96893.1"/>
    </source>
</evidence>
<accession>A0AAV5I6Z2</accession>
<dbReference type="EMBL" id="BPVZ01000010">
    <property type="protein sequence ID" value="GKU96893.1"/>
    <property type="molecule type" value="Genomic_DNA"/>
</dbReference>
<dbReference type="PANTHER" id="PTHR43490:SF98">
    <property type="entry name" value="OS02G0640600 PROTEIN"/>
    <property type="match status" value="1"/>
</dbReference>
<reference evidence="4 5" key="1">
    <citation type="journal article" date="2021" name="Commun. Biol.">
        <title>The genome of Shorea leprosula (Dipterocarpaceae) highlights the ecological relevance of drought in aseasonal tropical rainforests.</title>
        <authorList>
            <person name="Ng K.K.S."/>
            <person name="Kobayashi M.J."/>
            <person name="Fawcett J.A."/>
            <person name="Hatakeyama M."/>
            <person name="Paape T."/>
            <person name="Ng C.H."/>
            <person name="Ang C.C."/>
            <person name="Tnah L.H."/>
            <person name="Lee C.T."/>
            <person name="Nishiyama T."/>
            <person name="Sese J."/>
            <person name="O'Brien M.J."/>
            <person name="Copetti D."/>
            <person name="Mohd Noor M.I."/>
            <person name="Ong R.C."/>
            <person name="Putra M."/>
            <person name="Sireger I.Z."/>
            <person name="Indrioko S."/>
            <person name="Kosugi Y."/>
            <person name="Izuno A."/>
            <person name="Isagi Y."/>
            <person name="Lee S.L."/>
            <person name="Shimizu K.K."/>
        </authorList>
    </citation>
    <scope>NUCLEOTIDE SEQUENCE [LARGE SCALE GENOMIC DNA]</scope>
    <source>
        <strain evidence="4">214</strain>
    </source>
</reference>
<sequence>MRWSPKQTRGLDWEYASNPASIASLADFIKSQFGKLDILVNNAGIRGAIANDDAIKASDFGN</sequence>
<organism evidence="4 5">
    <name type="scientific">Rubroshorea leprosula</name>
    <dbReference type="NCBI Taxonomy" id="152421"/>
    <lineage>
        <taxon>Eukaryota</taxon>
        <taxon>Viridiplantae</taxon>
        <taxon>Streptophyta</taxon>
        <taxon>Embryophyta</taxon>
        <taxon>Tracheophyta</taxon>
        <taxon>Spermatophyta</taxon>
        <taxon>Magnoliopsida</taxon>
        <taxon>eudicotyledons</taxon>
        <taxon>Gunneridae</taxon>
        <taxon>Pentapetalae</taxon>
        <taxon>rosids</taxon>
        <taxon>malvids</taxon>
        <taxon>Malvales</taxon>
        <taxon>Dipterocarpaceae</taxon>
        <taxon>Rubroshorea</taxon>
    </lineage>
</organism>
<evidence type="ECO:0000256" key="1">
    <source>
        <dbReference type="ARBA" id="ARBA00006484"/>
    </source>
</evidence>
<proteinExistence type="inferred from homology"/>
<dbReference type="Proteomes" id="UP001054252">
    <property type="component" value="Unassembled WGS sequence"/>
</dbReference>
<comment type="caution">
    <text evidence="4">The sequence shown here is derived from an EMBL/GenBank/DDBJ whole genome shotgun (WGS) entry which is preliminary data.</text>
</comment>
<evidence type="ECO:0000256" key="3">
    <source>
        <dbReference type="ARBA" id="ARBA00023002"/>
    </source>
</evidence>
<keyword evidence="3" id="KW-0560">Oxidoreductase</keyword>
<dbReference type="SUPFAM" id="SSF51735">
    <property type="entry name" value="NAD(P)-binding Rossmann-fold domains"/>
    <property type="match status" value="1"/>
</dbReference>